<feature type="transmembrane region" description="Helical" evidence="6">
    <location>
        <begin position="380"/>
        <end position="399"/>
    </location>
</feature>
<dbReference type="GO" id="GO:0005886">
    <property type="term" value="C:plasma membrane"/>
    <property type="evidence" value="ECO:0007669"/>
    <property type="project" value="UniProtKB-SubCell"/>
</dbReference>
<dbReference type="Proteomes" id="UP000287798">
    <property type="component" value="Unassembled WGS sequence"/>
</dbReference>
<feature type="transmembrane region" description="Helical" evidence="6">
    <location>
        <begin position="320"/>
        <end position="340"/>
    </location>
</feature>
<feature type="transmembrane region" description="Helical" evidence="6">
    <location>
        <begin position="236"/>
        <end position="257"/>
    </location>
</feature>
<dbReference type="PANTHER" id="PTHR30250:SF11">
    <property type="entry name" value="O-ANTIGEN TRANSPORTER-RELATED"/>
    <property type="match status" value="1"/>
</dbReference>
<evidence type="ECO:0000256" key="4">
    <source>
        <dbReference type="ARBA" id="ARBA00022989"/>
    </source>
</evidence>
<evidence type="ECO:0000256" key="6">
    <source>
        <dbReference type="SAM" id="Phobius"/>
    </source>
</evidence>
<comment type="caution">
    <text evidence="7">The sequence shown here is derived from an EMBL/GenBank/DDBJ whole genome shotgun (WGS) entry which is preliminary data.</text>
</comment>
<keyword evidence="4 6" id="KW-1133">Transmembrane helix</keyword>
<comment type="subcellular location">
    <subcellularLocation>
        <location evidence="1">Cell membrane</location>
        <topology evidence="1">Multi-pass membrane protein</topology>
    </subcellularLocation>
</comment>
<name>A0A426QIR8_9GAMM</name>
<reference evidence="7 8" key="1">
    <citation type="journal article" date="2010" name="Int. J. Syst. Evol. Microbiol.">
        <title>Thiohalobacter thiocyanaticus gen. nov., sp. nov., a moderately halophilic, sulfur-oxidizing gammaproteobacterium from hypersaline lakes, that utilizes thiocyanate.</title>
        <authorList>
            <person name="Sorokin D.Y."/>
            <person name="Kovaleva O.L."/>
            <person name="Tourova T.P."/>
            <person name="Muyzer G."/>
        </authorList>
    </citation>
    <scope>NUCLEOTIDE SEQUENCE [LARGE SCALE GENOMIC DNA]</scope>
    <source>
        <strain evidence="7 8">Hrh1</strain>
    </source>
</reference>
<organism evidence="7 8">
    <name type="scientific">Thiohalobacter thiocyanaticus</name>
    <dbReference type="NCBI Taxonomy" id="585455"/>
    <lineage>
        <taxon>Bacteria</taxon>
        <taxon>Pseudomonadati</taxon>
        <taxon>Pseudomonadota</taxon>
        <taxon>Gammaproteobacteria</taxon>
        <taxon>Thiohalobacterales</taxon>
        <taxon>Thiohalobacteraceae</taxon>
        <taxon>Thiohalobacter</taxon>
    </lineage>
</organism>
<feature type="transmembrane region" description="Helical" evidence="6">
    <location>
        <begin position="405"/>
        <end position="424"/>
    </location>
</feature>
<dbReference type="InterPro" id="IPR002797">
    <property type="entry name" value="Polysacc_synth"/>
</dbReference>
<dbReference type="EMBL" id="QZMU01000001">
    <property type="protein sequence ID" value="RRQ21645.1"/>
    <property type="molecule type" value="Genomic_DNA"/>
</dbReference>
<feature type="transmembrane region" description="Helical" evidence="6">
    <location>
        <begin position="164"/>
        <end position="184"/>
    </location>
</feature>
<dbReference type="Pfam" id="PF01943">
    <property type="entry name" value="Polysacc_synt"/>
    <property type="match status" value="1"/>
</dbReference>
<dbReference type="PANTHER" id="PTHR30250">
    <property type="entry name" value="PST FAMILY PREDICTED COLANIC ACID TRANSPORTER"/>
    <property type="match status" value="1"/>
</dbReference>
<feature type="transmembrane region" description="Helical" evidence="6">
    <location>
        <begin position="21"/>
        <end position="42"/>
    </location>
</feature>
<accession>A0A426QIR8</accession>
<feature type="transmembrane region" description="Helical" evidence="6">
    <location>
        <begin position="196"/>
        <end position="215"/>
    </location>
</feature>
<dbReference type="OrthoDB" id="5785171at2"/>
<keyword evidence="2" id="KW-1003">Cell membrane</keyword>
<dbReference type="RefSeq" id="WP_125180986.1">
    <property type="nucleotide sequence ID" value="NZ_QZMU01000001.1"/>
</dbReference>
<protein>
    <recommendedName>
        <fullName evidence="9">Polysaccharide biosynthesis protein C-terminal domain-containing protein</fullName>
    </recommendedName>
</protein>
<evidence type="ECO:0000256" key="5">
    <source>
        <dbReference type="ARBA" id="ARBA00023136"/>
    </source>
</evidence>
<evidence type="ECO:0008006" key="9">
    <source>
        <dbReference type="Google" id="ProtNLM"/>
    </source>
</evidence>
<gene>
    <name evidence="7" type="ORF">D6C00_06580</name>
</gene>
<keyword evidence="3 6" id="KW-0812">Transmembrane</keyword>
<evidence type="ECO:0000313" key="7">
    <source>
        <dbReference type="EMBL" id="RRQ21645.1"/>
    </source>
</evidence>
<dbReference type="AlphaFoldDB" id="A0A426QIR8"/>
<feature type="transmembrane region" description="Helical" evidence="6">
    <location>
        <begin position="54"/>
        <end position="73"/>
    </location>
</feature>
<keyword evidence="8" id="KW-1185">Reference proteome</keyword>
<evidence type="ECO:0000256" key="2">
    <source>
        <dbReference type="ARBA" id="ARBA00022475"/>
    </source>
</evidence>
<evidence type="ECO:0000313" key="8">
    <source>
        <dbReference type="Proteomes" id="UP000287798"/>
    </source>
</evidence>
<evidence type="ECO:0000256" key="1">
    <source>
        <dbReference type="ARBA" id="ARBA00004651"/>
    </source>
</evidence>
<evidence type="ECO:0000256" key="3">
    <source>
        <dbReference type="ARBA" id="ARBA00022692"/>
    </source>
</evidence>
<sequence>MAGKPHHSNGVSLRRRFLSGSSWALSGKILSAGATLLGNALLARLLTQEQLGNYFLAFSVVSLISIFCIWGLNRGLVKLIASELAKGQQALARNGIISAFTLVLITSTIAASTLVSPVGDWLFTTALDSPLLTPLTLFLALWILVKTLQGLVSEAFRGFHDIRLATIFGGLVTAVLSTLLYLLIWLHQGQASLDQIIQLTVLATASALAVGLFLLHRRAQELDRDGKPSLQQVYRFGLPLMVTSIFLFGVREFHLWLLAAFQPKGEVALYGSALRLINILVLPLTVINAVIPPMVADLYSREDRAGLQSLLQKTATLMSIPAFAVFGLILLLGAEILALVYGEPYRAASMPFLILAAGQFLNVLAGSPGVLLTMSGHERVVMASALGAGGIGLTVSFFASQSYGAMGAAAGYSTGIVLVNIIMWRYAYGRLSVRTHGSGLVAVRMLKGLLTRNRSG</sequence>
<dbReference type="InterPro" id="IPR050833">
    <property type="entry name" value="Poly_Biosynth_Transport"/>
</dbReference>
<feature type="transmembrane region" description="Helical" evidence="6">
    <location>
        <begin position="352"/>
        <end position="373"/>
    </location>
</feature>
<proteinExistence type="predicted"/>
<feature type="transmembrane region" description="Helical" evidence="6">
    <location>
        <begin position="94"/>
        <end position="115"/>
    </location>
</feature>
<keyword evidence="5 6" id="KW-0472">Membrane</keyword>
<feature type="transmembrane region" description="Helical" evidence="6">
    <location>
        <begin position="277"/>
        <end position="299"/>
    </location>
</feature>